<sequence>MRVISSFRFPSRSFLPLAVVALLSGCAAPISISQQSLKHTYIERNRSALSGSALSNTTHTILQRQNLLSLWRSHPTQAIAALRTMTQNHFYAQTLPDQLFALSELSYQRARKQNDRALFMAAALYAYAYLNPTGTEADRPSPYDRHFRQACDIYMLGLTEALGAPIVLTPQQWTLPFGSLTLSEPFPHYRWFGHDLTDLRPLARLKVSGIQNVYSHMGLGEPVAALPHLTEQEAKSFQVSDRLRVPLNLLLTFDTPRQQVLKNRLQAQLKLTAIEETSAAQNQTPLQYDQTAARALSLTEGMDWSAEYKGFLDGRLFDQSSRPQLITIEPHRSGHRPVVLVHGTASSAARWADMVNDLLEDPNIRNHYEFWFFSYATGNPIPYSALQLRKSLDDAVKHFGGMQSDPALGKITLIGHSQGGLLIKLLAVHAQDKLWNGMVSRPLESLNLSAQNKTLLQDALFPEPMPSVKSVVFISTPQHGSYIAGFSIAHMVGRMVTFPLTVTEVTKAVLTSDPTIRRLNMRPWRVGSVYGMSPRSSFIKSLATIPVAQDIDAHSIIPVLGNNALAKSDDGVVSYKSAHIEDVNSELVVRHSSHSTQSNPITISEVRRILLQQLHDDDHATPDDFVTKRDIMTLGGEYIPTQRPFHDKPEPPALTPLSPAGVSAPAHAGAQTP</sequence>
<gene>
    <name evidence="3" type="ORF">Abin_015_106</name>
    <name evidence="4" type="ORF">AIN02nite_04140</name>
</gene>
<evidence type="ECO:0008006" key="7">
    <source>
        <dbReference type="Google" id="ProtNLM"/>
    </source>
</evidence>
<evidence type="ECO:0000313" key="3">
    <source>
        <dbReference type="EMBL" id="GAN62820.1"/>
    </source>
</evidence>
<dbReference type="PROSITE" id="PS51257">
    <property type="entry name" value="PROKAR_LIPOPROTEIN"/>
    <property type="match status" value="1"/>
</dbReference>
<keyword evidence="2" id="KW-0732">Signal</keyword>
<dbReference type="Proteomes" id="UP000032673">
    <property type="component" value="Unassembled WGS sequence"/>
</dbReference>
<dbReference type="Proteomes" id="UP000321104">
    <property type="component" value="Unassembled WGS sequence"/>
</dbReference>
<dbReference type="SUPFAM" id="SSF53474">
    <property type="entry name" value="alpha/beta-Hydrolases"/>
    <property type="match status" value="1"/>
</dbReference>
<protein>
    <recommendedName>
        <fullName evidence="7">AB hydrolase-1 domain-containing protein</fullName>
    </recommendedName>
</protein>
<organism evidence="4 6">
    <name type="scientific">Acetobacter indonesiensis</name>
    <dbReference type="NCBI Taxonomy" id="104101"/>
    <lineage>
        <taxon>Bacteria</taxon>
        <taxon>Pseudomonadati</taxon>
        <taxon>Pseudomonadota</taxon>
        <taxon>Alphaproteobacteria</taxon>
        <taxon>Acetobacterales</taxon>
        <taxon>Acetobacteraceae</taxon>
        <taxon>Acetobacter</taxon>
    </lineage>
</organism>
<dbReference type="InterPro" id="IPR029058">
    <property type="entry name" value="AB_hydrolase_fold"/>
</dbReference>
<dbReference type="EMBL" id="BJXQ01000002">
    <property type="protein sequence ID" value="GEN02389.1"/>
    <property type="molecule type" value="Genomic_DNA"/>
</dbReference>
<proteinExistence type="predicted"/>
<dbReference type="AlphaFoldDB" id="A0A6N3T4H0"/>
<evidence type="ECO:0000313" key="4">
    <source>
        <dbReference type="EMBL" id="GEN02389.1"/>
    </source>
</evidence>
<reference evidence="4 6" key="2">
    <citation type="submission" date="2019-07" db="EMBL/GenBank/DDBJ databases">
        <title>Whole genome shotgun sequence of Acetobacter indonesiensis NBRC 16471.</title>
        <authorList>
            <person name="Hosoyama A."/>
            <person name="Uohara A."/>
            <person name="Ohji S."/>
            <person name="Ichikawa N."/>
        </authorList>
    </citation>
    <scope>NUCLEOTIDE SEQUENCE [LARGE SCALE GENOMIC DNA]</scope>
    <source>
        <strain evidence="4 6">NBRC 16471</strain>
    </source>
</reference>
<comment type="caution">
    <text evidence="4">The sequence shown here is derived from an EMBL/GenBank/DDBJ whole genome shotgun (WGS) entry which is preliminary data.</text>
</comment>
<keyword evidence="5" id="KW-1185">Reference proteome</keyword>
<accession>A0A6N3T4H0</accession>
<evidence type="ECO:0000256" key="1">
    <source>
        <dbReference type="SAM" id="MobiDB-lite"/>
    </source>
</evidence>
<reference evidence="3 5" key="1">
    <citation type="submission" date="2012-11" db="EMBL/GenBank/DDBJ databases">
        <title>Whole genome sequence of Acetobacter indonesiensis 5H-1.</title>
        <authorList>
            <person name="Azuma Y."/>
            <person name="Higashiura N."/>
            <person name="Hirakawa H."/>
            <person name="Matsushita K."/>
        </authorList>
    </citation>
    <scope>NUCLEOTIDE SEQUENCE [LARGE SCALE GENOMIC DNA]</scope>
    <source>
        <strain evidence="3 5">5H-1</strain>
    </source>
</reference>
<feature type="signal peptide" evidence="2">
    <location>
        <begin position="1"/>
        <end position="27"/>
    </location>
</feature>
<name>A0A6N3T4H0_9PROT</name>
<dbReference type="Gene3D" id="3.40.50.1820">
    <property type="entry name" value="alpha/beta hydrolase"/>
    <property type="match status" value="1"/>
</dbReference>
<feature type="region of interest" description="Disordered" evidence="1">
    <location>
        <begin position="643"/>
        <end position="673"/>
    </location>
</feature>
<evidence type="ECO:0000313" key="6">
    <source>
        <dbReference type="Proteomes" id="UP000321104"/>
    </source>
</evidence>
<feature type="chain" id="PRO_5026666175" description="AB hydrolase-1 domain-containing protein" evidence="2">
    <location>
        <begin position="28"/>
        <end position="673"/>
    </location>
</feature>
<dbReference type="EMBL" id="BAMW01000015">
    <property type="protein sequence ID" value="GAN62820.1"/>
    <property type="molecule type" value="Genomic_DNA"/>
</dbReference>
<evidence type="ECO:0000313" key="5">
    <source>
        <dbReference type="Proteomes" id="UP000032673"/>
    </source>
</evidence>
<evidence type="ECO:0000256" key="2">
    <source>
        <dbReference type="SAM" id="SignalP"/>
    </source>
</evidence>